<name>A0ABW0LWV1_9BACL</name>
<evidence type="ECO:0000313" key="2">
    <source>
        <dbReference type="EMBL" id="MFC5469327.1"/>
    </source>
</evidence>
<keyword evidence="3" id="KW-1185">Reference proteome</keyword>
<protein>
    <recommendedName>
        <fullName evidence="4">Lipoprotein</fullName>
    </recommendedName>
</protein>
<feature type="signal peptide" evidence="1">
    <location>
        <begin position="1"/>
        <end position="23"/>
    </location>
</feature>
<dbReference type="EMBL" id="JBHSMH010000030">
    <property type="protein sequence ID" value="MFC5469327.1"/>
    <property type="molecule type" value="Genomic_DNA"/>
</dbReference>
<reference evidence="3" key="1">
    <citation type="journal article" date="2019" name="Int. J. Syst. Evol. Microbiol.">
        <title>The Global Catalogue of Microorganisms (GCM) 10K type strain sequencing project: providing services to taxonomists for standard genome sequencing and annotation.</title>
        <authorList>
            <consortium name="The Broad Institute Genomics Platform"/>
            <consortium name="The Broad Institute Genome Sequencing Center for Infectious Disease"/>
            <person name="Wu L."/>
            <person name="Ma J."/>
        </authorList>
    </citation>
    <scope>NUCLEOTIDE SEQUENCE [LARGE SCALE GENOMIC DNA]</scope>
    <source>
        <strain evidence="3">CCUG 57113</strain>
    </source>
</reference>
<sequence>MRRCKHWGRISFVLIMMMVAASCGNLGKGSCNADIDWVDFLMINNVTYYQNDDGTKVITAEQLGKKVGKVSYMLNGHACTDHATKNGDAAFLPIGTVVYALKGYKSEFRVVANNKAYEVKENPNAATMGDLMDIEGKVEIVSLESGQDGSPIGNFSQEASSYFISELLPLSYVGFDAVYEKAKHEAGIFLRVHLQDGTSFRMVYYPKANGFTAGAFGTEKLKVLTCLRDHKLKLRRDCEGQCGKKVFYGNDRIFLRSYFHHR</sequence>
<comment type="caution">
    <text evidence="2">The sequence shown here is derived from an EMBL/GenBank/DDBJ whole genome shotgun (WGS) entry which is preliminary data.</text>
</comment>
<accession>A0ABW0LWV1</accession>
<proteinExistence type="predicted"/>
<dbReference type="RefSeq" id="WP_378082249.1">
    <property type="nucleotide sequence ID" value="NZ_JBHSMH010000030.1"/>
</dbReference>
<gene>
    <name evidence="2" type="ORF">ACFPPD_11395</name>
</gene>
<dbReference type="PROSITE" id="PS51257">
    <property type="entry name" value="PROKAR_LIPOPROTEIN"/>
    <property type="match status" value="1"/>
</dbReference>
<evidence type="ECO:0000313" key="3">
    <source>
        <dbReference type="Proteomes" id="UP001596105"/>
    </source>
</evidence>
<dbReference type="Proteomes" id="UP001596105">
    <property type="component" value="Unassembled WGS sequence"/>
</dbReference>
<feature type="chain" id="PRO_5046832047" description="Lipoprotein" evidence="1">
    <location>
        <begin position="24"/>
        <end position="262"/>
    </location>
</feature>
<keyword evidence="1" id="KW-0732">Signal</keyword>
<evidence type="ECO:0000256" key="1">
    <source>
        <dbReference type="SAM" id="SignalP"/>
    </source>
</evidence>
<evidence type="ECO:0008006" key="4">
    <source>
        <dbReference type="Google" id="ProtNLM"/>
    </source>
</evidence>
<organism evidence="2 3">
    <name type="scientific">Cohnella suwonensis</name>
    <dbReference type="NCBI Taxonomy" id="696072"/>
    <lineage>
        <taxon>Bacteria</taxon>
        <taxon>Bacillati</taxon>
        <taxon>Bacillota</taxon>
        <taxon>Bacilli</taxon>
        <taxon>Bacillales</taxon>
        <taxon>Paenibacillaceae</taxon>
        <taxon>Cohnella</taxon>
    </lineage>
</organism>